<dbReference type="KEGG" id="ave:Arcve_1477"/>
<dbReference type="HOGENOM" id="CLU_061502_0_0_2"/>
<feature type="domain" description="RNA ligase Pab1020 C-terminal" evidence="2">
    <location>
        <begin position="254"/>
        <end position="378"/>
    </location>
</feature>
<evidence type="ECO:0000259" key="2">
    <source>
        <dbReference type="Pfam" id="PF18330"/>
    </source>
</evidence>
<dbReference type="InterPro" id="IPR001072">
    <property type="entry name" value="RNA_ligase_Pab1020"/>
</dbReference>
<dbReference type="EMBL" id="CP002588">
    <property type="protein sequence ID" value="AEA47480.1"/>
    <property type="molecule type" value="Genomic_DNA"/>
</dbReference>
<feature type="domain" description="RNA ligase" evidence="1">
    <location>
        <begin position="89"/>
        <end position="243"/>
    </location>
</feature>
<dbReference type="CDD" id="cd07894">
    <property type="entry name" value="Adenylation_RNA_ligase"/>
    <property type="match status" value="1"/>
</dbReference>
<dbReference type="Gene3D" id="3.10.450.740">
    <property type="match status" value="1"/>
</dbReference>
<dbReference type="InterPro" id="IPR021122">
    <property type="entry name" value="RNA_ligase_dom_REL/Rnl2"/>
</dbReference>
<dbReference type="OrthoDB" id="14524at2157"/>
<evidence type="ECO:0000313" key="4">
    <source>
        <dbReference type="Proteomes" id="UP000008136"/>
    </source>
</evidence>
<dbReference type="eggNOG" id="arCOG04218">
    <property type="taxonomic scope" value="Archaea"/>
</dbReference>
<evidence type="ECO:0000259" key="1">
    <source>
        <dbReference type="Pfam" id="PF09414"/>
    </source>
</evidence>
<organism evidence="3 4">
    <name type="scientific">Archaeoglobus veneficus (strain DSM 11195 / SNP6)</name>
    <dbReference type="NCBI Taxonomy" id="693661"/>
    <lineage>
        <taxon>Archaea</taxon>
        <taxon>Methanobacteriati</taxon>
        <taxon>Methanobacteriota</taxon>
        <taxon>Archaeoglobi</taxon>
        <taxon>Archaeoglobales</taxon>
        <taxon>Archaeoglobaceae</taxon>
        <taxon>Archaeoglobus</taxon>
    </lineage>
</organism>
<name>F2KP76_ARCVS</name>
<dbReference type="STRING" id="693661.Arcve_1477"/>
<evidence type="ECO:0000313" key="3">
    <source>
        <dbReference type="EMBL" id="AEA47480.1"/>
    </source>
</evidence>
<dbReference type="PRINTS" id="PR01048">
    <property type="entry name" value="Y414FAMILY"/>
</dbReference>
<dbReference type="Pfam" id="PF18330">
    <property type="entry name" value="Lig_C"/>
    <property type="match status" value="1"/>
</dbReference>
<accession>F2KP76</accession>
<dbReference type="SUPFAM" id="SSF56091">
    <property type="entry name" value="DNA ligase/mRNA capping enzyme, catalytic domain"/>
    <property type="match status" value="1"/>
</dbReference>
<dbReference type="AlphaFoldDB" id="F2KP76"/>
<dbReference type="RefSeq" id="WP_013684141.1">
    <property type="nucleotide sequence ID" value="NC_015320.1"/>
</dbReference>
<dbReference type="Proteomes" id="UP000008136">
    <property type="component" value="Chromosome"/>
</dbReference>
<dbReference type="Gene3D" id="3.30.1490.70">
    <property type="match status" value="1"/>
</dbReference>
<dbReference type="Gene3D" id="3.30.470.30">
    <property type="entry name" value="DNA ligase/mRNA capping enzyme"/>
    <property type="match status" value="1"/>
</dbReference>
<gene>
    <name evidence="3" type="ordered locus">Arcve_1477</name>
</gene>
<dbReference type="InterPro" id="IPR041596">
    <property type="entry name" value="Lig_Pab1020_C"/>
</dbReference>
<dbReference type="Pfam" id="PF09414">
    <property type="entry name" value="RNA_ligase"/>
    <property type="match status" value="1"/>
</dbReference>
<proteinExistence type="predicted"/>
<sequence>MKFVAQALGLSEPAARKLEDRNILREAVIKHPFFADIIEAYNLEKKFGAYEEGTLIAKTNNSLEVIRGYPKIRRALVLYPTLKKHFKGEVAIEEKMNGYNVRIVKMGSNLYAVTRRGFICPYTTEKARLVFEMDFFRDNPHLMLCCEAVGDESPFVPKDIYGSGVHFYVFDIRVKKTNEPLGVREKEKVAEEYGFRLAPILEFADVKRAHEAVIEAVEKLGRQGREGVVIKDVSMKRPPVKYTTSQSNCSDLSYAFRYFNEYARDFMISRIVREAFQSFEFKESEEEFRQRCLRLGESILRPMVESIRDVKEKGRVAEKSKLRFYNLEVFELFKEHLRRMGVDARFSEPAEDNGSYIVFMERYMMSTTDKISNLLKGGFW</sequence>
<dbReference type="Gene3D" id="3.30.70.2160">
    <property type="match status" value="1"/>
</dbReference>
<keyword evidence="4" id="KW-1185">Reference proteome</keyword>
<protein>
    <submittedName>
        <fullName evidence="3">Y414 protein</fullName>
    </submittedName>
</protein>
<reference evidence="3 4" key="1">
    <citation type="submission" date="2011-03" db="EMBL/GenBank/DDBJ databases">
        <title>The complete genome of Archaeoglobus veneficus SNP6.</title>
        <authorList>
            <consortium name="US DOE Joint Genome Institute (JGI-PGF)"/>
            <person name="Lucas S."/>
            <person name="Copeland A."/>
            <person name="Lapidus A."/>
            <person name="Bruce D."/>
            <person name="Goodwin L."/>
            <person name="Pitluck S."/>
            <person name="Kyrpides N."/>
            <person name="Mavromatis K."/>
            <person name="Pagani I."/>
            <person name="Ivanova N."/>
            <person name="Mikhailova N."/>
            <person name="Lu M."/>
            <person name="Detter J.C."/>
            <person name="Tapia R."/>
            <person name="Han C."/>
            <person name="Land M."/>
            <person name="Hauser L."/>
            <person name="Markowitz V."/>
            <person name="Cheng J.-F."/>
            <person name="Hugenholtz P."/>
            <person name="Woyke T."/>
            <person name="Wu D."/>
            <person name="Spring S."/>
            <person name="Brambilla E."/>
            <person name="Klenk H.-P."/>
            <person name="Eisen J.A."/>
        </authorList>
    </citation>
    <scope>NUCLEOTIDE SEQUENCE [LARGE SCALE GENOMIC DNA]</scope>
    <source>
        <strain>SNP6</strain>
    </source>
</reference>
<dbReference type="NCBIfam" id="TIGR01209">
    <property type="entry name" value="RNA ligase"/>
    <property type="match status" value="1"/>
</dbReference>
<dbReference type="GeneID" id="10394601"/>